<dbReference type="GeneID" id="40157770"/>
<dbReference type="Proteomes" id="UP000006469">
    <property type="component" value="Chromosome"/>
</dbReference>
<dbReference type="STRING" id="523841.HFX_2337"/>
<dbReference type="SUPFAM" id="SSF52499">
    <property type="entry name" value="Isochorismatase-like hydrolases"/>
    <property type="match status" value="1"/>
</dbReference>
<reference evidence="7 11" key="6">
    <citation type="submission" date="2019-04" db="EMBL/GenBank/DDBJ databases">
        <title>Methylomes of two halophilic Archaea, Haloarcula marismortui and Haloferax mediterranei.</title>
        <authorList>
            <person name="DasSarma S."/>
            <person name="DasSarma P."/>
            <person name="DasSarma S."/>
            <person name="Fomenkov A."/>
            <person name="Vincze T."/>
            <person name="Anton B.P."/>
            <person name="Roberts R.J."/>
        </authorList>
    </citation>
    <scope>NUCLEOTIDE SEQUENCE [LARGE SCALE GENOMIC DNA]</scope>
    <source>
        <strain evidence="7">ATCC 33500</strain>
        <strain evidence="11">ATCC 33500 / DSM 1411 / JCM 8866 / NBRC 14739 / NCIMB 2177 / R-4</strain>
    </source>
</reference>
<name>I3R714_HALMT</name>
<evidence type="ECO:0000256" key="1">
    <source>
        <dbReference type="ARBA" id="ARBA00022801"/>
    </source>
</evidence>
<evidence type="ECO:0000313" key="7">
    <source>
        <dbReference type="EMBL" id="QCQ76529.1"/>
    </source>
</evidence>
<protein>
    <submittedName>
        <fullName evidence="7">Cysteine hydrolase</fullName>
    </submittedName>
    <submittedName>
        <fullName evidence="4">Isochorismatase</fullName>
        <ecNumber evidence="4">3.3.2.1</ecNumber>
    </submittedName>
</protein>
<dbReference type="AlphaFoldDB" id="I3R714"/>
<dbReference type="PANTHER" id="PTHR43540">
    <property type="entry name" value="PEROXYUREIDOACRYLATE/UREIDOACRYLATE AMIDOHYDROLASE-RELATED"/>
    <property type="match status" value="1"/>
</dbReference>
<keyword evidence="9" id="KW-1185">Reference proteome</keyword>
<dbReference type="CDD" id="cd01014">
    <property type="entry name" value="nicotinamidase_related"/>
    <property type="match status" value="1"/>
</dbReference>
<evidence type="ECO:0000313" key="10">
    <source>
        <dbReference type="Proteomes" id="UP000027075"/>
    </source>
</evidence>
<evidence type="ECO:0000313" key="6">
    <source>
        <dbReference type="EMBL" id="ELZ99571.1"/>
    </source>
</evidence>
<dbReference type="InterPro" id="IPR050272">
    <property type="entry name" value="Isochorismatase-like_hydrls"/>
</dbReference>
<dbReference type="eggNOG" id="arCOG01943">
    <property type="taxonomic scope" value="Archaea"/>
</dbReference>
<evidence type="ECO:0000313" key="4">
    <source>
        <dbReference type="EMBL" id="AFK20024.1"/>
    </source>
</evidence>
<dbReference type="EC" id="3.3.2.1" evidence="4"/>
<dbReference type="Gene3D" id="3.40.50.850">
    <property type="entry name" value="Isochorismatase-like"/>
    <property type="match status" value="1"/>
</dbReference>
<dbReference type="RefSeq" id="WP_004059748.1">
    <property type="nucleotide sequence ID" value="NC_017941.2"/>
</dbReference>
<dbReference type="PANTHER" id="PTHR43540:SF1">
    <property type="entry name" value="ISOCHORISMATASE HYDROLASE"/>
    <property type="match status" value="1"/>
</dbReference>
<feature type="domain" description="Isochorismatase-like" evidence="3">
    <location>
        <begin position="26"/>
        <end position="170"/>
    </location>
</feature>
<evidence type="ECO:0000256" key="2">
    <source>
        <dbReference type="SAM" id="MobiDB-lite"/>
    </source>
</evidence>
<evidence type="ECO:0000313" key="8">
    <source>
        <dbReference type="Proteomes" id="UP000006469"/>
    </source>
</evidence>
<accession>I3R714</accession>
<dbReference type="Pfam" id="PF00857">
    <property type="entry name" value="Isochorismatase"/>
    <property type="match status" value="1"/>
</dbReference>
<reference evidence="5 10" key="4">
    <citation type="submission" date="2014-04" db="EMBL/GenBank/DDBJ databases">
        <title>Transcriptional profiles of Haloferax mediterranei on the basis of nitrogen availability.</title>
        <authorList>
            <person name="Bautista V."/>
        </authorList>
    </citation>
    <scope>NUCLEOTIDE SEQUENCE [LARGE SCALE GENOMIC DNA]</scope>
    <source>
        <strain evidence="5">ATCC 33500</strain>
        <strain evidence="10">ATCC 33500 / DSM 1411 / JCM 8866 / NBRC 14739 / NCIMB 2177 / R-4</strain>
    </source>
</reference>
<dbReference type="PATRIC" id="fig|523841.21.peg.2724"/>
<dbReference type="EMBL" id="CP007551">
    <property type="protein sequence ID" value="AHZ23401.1"/>
    <property type="molecule type" value="Genomic_DNA"/>
</dbReference>
<dbReference type="EMBL" id="AOLO01000011">
    <property type="protein sequence ID" value="ELZ99571.1"/>
    <property type="molecule type" value="Genomic_DNA"/>
</dbReference>
<dbReference type="Proteomes" id="UP000011603">
    <property type="component" value="Unassembled WGS sequence"/>
</dbReference>
<dbReference type="PaxDb" id="523841-HFX_2337"/>
<dbReference type="HOGENOM" id="CLU_068979_5_2_2"/>
<evidence type="ECO:0000313" key="5">
    <source>
        <dbReference type="EMBL" id="AHZ23401.1"/>
    </source>
</evidence>
<dbReference type="Proteomes" id="UP000299011">
    <property type="component" value="Chromosome"/>
</dbReference>
<dbReference type="EMBL" id="CP039139">
    <property type="protein sequence ID" value="QCQ76529.1"/>
    <property type="molecule type" value="Genomic_DNA"/>
</dbReference>
<reference evidence="4 8" key="2">
    <citation type="journal article" date="2012" name="J. Bacteriol.">
        <title>Complete genome sequence of the metabolically versatile halophilic archaeon Haloferax mediterranei, a poly(3-hydroxybutyrate-co-3-hydroxyvalerate) producer.</title>
        <authorList>
            <person name="Han J."/>
            <person name="Zhang F."/>
            <person name="Hou J."/>
            <person name="Liu X."/>
            <person name="Li M."/>
            <person name="Liu H."/>
            <person name="Cai L."/>
            <person name="Zhang B."/>
            <person name="Chen Y."/>
            <person name="Zhou J."/>
            <person name="Hu S."/>
            <person name="Xiang H."/>
        </authorList>
    </citation>
    <scope>NUCLEOTIDE SEQUENCE [LARGE SCALE GENOMIC DNA]</scope>
    <source>
        <strain evidence="8">ATCC 33500 / DSM 1411 / JCM 8866 / NBRC 14739 / NCIMB 2177 / R-4</strain>
        <strain evidence="4">CGMCC 1.2087</strain>
    </source>
</reference>
<reference evidence="4" key="5">
    <citation type="submission" date="2014-05" db="EMBL/GenBank/DDBJ databases">
        <authorList>
            <person name="Wang L."/>
            <person name="Yang H."/>
            <person name="Xiang H."/>
        </authorList>
    </citation>
    <scope>NUCLEOTIDE SEQUENCE</scope>
    <source>
        <strain evidence="4">CGMCC 1.2087</strain>
    </source>
</reference>
<evidence type="ECO:0000313" key="9">
    <source>
        <dbReference type="Proteomes" id="UP000011603"/>
    </source>
</evidence>
<reference evidence="4" key="1">
    <citation type="journal article" date="2012" name="Appl. Environ. Microbiol.">
        <title>Identification of the haloarchaeal phasin (PhaP) that functions in polyhydroxyalkanoate accumulation and granule formation in Haloferax mediterranei.</title>
        <authorList>
            <person name="Cai S."/>
            <person name="Cai L."/>
            <person name="Liu H."/>
            <person name="Liu X."/>
            <person name="Han J."/>
            <person name="Zhou J."/>
            <person name="Xiang H."/>
        </authorList>
    </citation>
    <scope>NUCLEOTIDE SEQUENCE</scope>
    <source>
        <strain evidence="4">CGMCC 1.2087</strain>
    </source>
</reference>
<feature type="compositionally biased region" description="Basic and acidic residues" evidence="2">
    <location>
        <begin position="72"/>
        <end position="86"/>
    </location>
</feature>
<gene>
    <name evidence="4" type="primary">pncA</name>
    <name evidence="4" type="ordered locus">HFX_2337</name>
    <name evidence="5" type="ORF">BM92_12465</name>
    <name evidence="6" type="ORF">C439_13494</name>
    <name evidence="7" type="ORF">E6P09_15095</name>
</gene>
<dbReference type="InterPro" id="IPR000868">
    <property type="entry name" value="Isochorismatase-like_dom"/>
</dbReference>
<proteinExistence type="predicted"/>
<sequence length="204" mass="22501">MTDDNATPTRTLELPADAVLDLPDDTALVCIDMQVGFDDPAWGDRNNPGMEARVSDLLTAWRETDRPVVHVRHDSTEPDSPLRSDGEGFGWKPESEPVGDEPTFTKHVNSGFIGTDLEAWLRERDYDTLVICGLTTDHCVSTTTRMAENLGFDVYLPADATATFDREGHDGQSYTADEMHRTALAHLHGEFATIVESAALLPTR</sequence>
<organism evidence="4 8">
    <name type="scientific">Haloferax mediterranei (strain ATCC 33500 / DSM 1411 / JCM 8866 / NBRC 14739 / NCIMB 2177 / R-4)</name>
    <name type="common">Halobacterium mediterranei</name>
    <dbReference type="NCBI Taxonomy" id="523841"/>
    <lineage>
        <taxon>Archaea</taxon>
        <taxon>Methanobacteriati</taxon>
        <taxon>Methanobacteriota</taxon>
        <taxon>Stenosarchaea group</taxon>
        <taxon>Halobacteria</taxon>
        <taxon>Halobacteriales</taxon>
        <taxon>Haloferacaceae</taxon>
        <taxon>Haloferax</taxon>
    </lineage>
</organism>
<reference evidence="6 9" key="3">
    <citation type="journal article" date="2014" name="PLoS Genet.">
        <title>Phylogenetically driven sequencing of extremely halophilic archaea reveals strategies for static and dynamic osmo-response.</title>
        <authorList>
            <person name="Becker E.A."/>
            <person name="Seitzer P.M."/>
            <person name="Tritt A."/>
            <person name="Larsen D."/>
            <person name="Krusor M."/>
            <person name="Yao A.I."/>
            <person name="Wu D."/>
            <person name="Madern D."/>
            <person name="Eisen J.A."/>
            <person name="Darling A.E."/>
            <person name="Facciotti M.T."/>
        </authorList>
    </citation>
    <scope>NUCLEOTIDE SEQUENCE [LARGE SCALE GENOMIC DNA]</scope>
    <source>
        <strain evidence="6">ATCC 33500</strain>
        <strain evidence="9">ATCC 33500 / DSM 1411 / JCM 8866 / NBRC 14739 / NCIMB 2177 / R-4</strain>
    </source>
</reference>
<dbReference type="InterPro" id="IPR036380">
    <property type="entry name" value="Isochorismatase-like_sf"/>
</dbReference>
<dbReference type="KEGG" id="hme:HFX_2337"/>
<keyword evidence="1 4" id="KW-0378">Hydrolase</keyword>
<dbReference type="GO" id="GO:0008908">
    <property type="term" value="F:isochorismatase activity"/>
    <property type="evidence" value="ECO:0007669"/>
    <property type="project" value="UniProtKB-EC"/>
</dbReference>
<feature type="region of interest" description="Disordered" evidence="2">
    <location>
        <begin position="72"/>
        <end position="104"/>
    </location>
</feature>
<evidence type="ECO:0000259" key="3">
    <source>
        <dbReference type="Pfam" id="PF00857"/>
    </source>
</evidence>
<dbReference type="OrthoDB" id="202119at2157"/>
<evidence type="ECO:0000313" key="11">
    <source>
        <dbReference type="Proteomes" id="UP000299011"/>
    </source>
</evidence>
<dbReference type="EMBL" id="CP001868">
    <property type="protein sequence ID" value="AFK20024.1"/>
    <property type="molecule type" value="Genomic_DNA"/>
</dbReference>
<dbReference type="Proteomes" id="UP000027075">
    <property type="component" value="Chromosome"/>
</dbReference>